<feature type="transmembrane region" description="Helical" evidence="9">
    <location>
        <begin position="124"/>
        <end position="144"/>
    </location>
</feature>
<dbReference type="Gene3D" id="1.20.1250.20">
    <property type="entry name" value="MFS general substrate transporter like domains"/>
    <property type="match status" value="1"/>
</dbReference>
<evidence type="ECO:0000256" key="4">
    <source>
        <dbReference type="ARBA" id="ARBA00022692"/>
    </source>
</evidence>
<evidence type="ECO:0000259" key="11">
    <source>
        <dbReference type="PROSITE" id="PS51465"/>
    </source>
</evidence>
<evidence type="ECO:0000256" key="2">
    <source>
        <dbReference type="ARBA" id="ARBA00009657"/>
    </source>
</evidence>
<keyword evidence="5 9" id="KW-1133">Transmembrane helix</keyword>
<dbReference type="InterPro" id="IPR004156">
    <property type="entry name" value="OATP"/>
</dbReference>
<feature type="transmembrane region" description="Helical" evidence="9">
    <location>
        <begin position="272"/>
        <end position="297"/>
    </location>
</feature>
<dbReference type="Proteomes" id="UP001153954">
    <property type="component" value="Unassembled WGS sequence"/>
</dbReference>
<dbReference type="NCBIfam" id="TIGR00805">
    <property type="entry name" value="oat"/>
    <property type="match status" value="1"/>
</dbReference>
<evidence type="ECO:0000256" key="9">
    <source>
        <dbReference type="SAM" id="Phobius"/>
    </source>
</evidence>
<feature type="transmembrane region" description="Helical" evidence="9">
    <location>
        <begin position="662"/>
        <end position="688"/>
    </location>
</feature>
<reference evidence="12" key="1">
    <citation type="submission" date="2022-03" db="EMBL/GenBank/DDBJ databases">
        <authorList>
            <person name="Tunstrom K."/>
        </authorList>
    </citation>
    <scope>NUCLEOTIDE SEQUENCE</scope>
</reference>
<feature type="region of interest" description="Disordered" evidence="8">
    <location>
        <begin position="815"/>
        <end position="928"/>
    </location>
</feature>
<feature type="domain" description="Major facilitator superfamily (MFS) profile" evidence="10">
    <location>
        <begin position="126"/>
        <end position="780"/>
    </location>
</feature>
<feature type="region of interest" description="Disordered" evidence="8">
    <location>
        <begin position="1"/>
        <end position="29"/>
    </location>
</feature>
<evidence type="ECO:0000256" key="7">
    <source>
        <dbReference type="ARBA" id="ARBA00023157"/>
    </source>
</evidence>
<feature type="domain" description="Kazal-like" evidence="11">
    <location>
        <begin position="554"/>
        <end position="603"/>
    </location>
</feature>
<evidence type="ECO:0000313" key="13">
    <source>
        <dbReference type="Proteomes" id="UP001153954"/>
    </source>
</evidence>
<protein>
    <recommendedName>
        <fullName evidence="14">Solute carrier organic anion transporter family member</fullName>
    </recommendedName>
</protein>
<dbReference type="Pfam" id="PF03137">
    <property type="entry name" value="OATP"/>
    <property type="match status" value="1"/>
</dbReference>
<organism evidence="12 13">
    <name type="scientific">Euphydryas editha</name>
    <name type="common">Edith's checkerspot</name>
    <dbReference type="NCBI Taxonomy" id="104508"/>
    <lineage>
        <taxon>Eukaryota</taxon>
        <taxon>Metazoa</taxon>
        <taxon>Ecdysozoa</taxon>
        <taxon>Arthropoda</taxon>
        <taxon>Hexapoda</taxon>
        <taxon>Insecta</taxon>
        <taxon>Pterygota</taxon>
        <taxon>Neoptera</taxon>
        <taxon>Endopterygota</taxon>
        <taxon>Lepidoptera</taxon>
        <taxon>Glossata</taxon>
        <taxon>Ditrysia</taxon>
        <taxon>Papilionoidea</taxon>
        <taxon>Nymphalidae</taxon>
        <taxon>Nymphalinae</taxon>
        <taxon>Euphydryas</taxon>
    </lineage>
</organism>
<dbReference type="PANTHER" id="PTHR11388:SF142">
    <property type="entry name" value="SOLUTE CARRIER ORGANIC ANION TRANSPORTER FAMILY MEMBER 5A1"/>
    <property type="match status" value="1"/>
</dbReference>
<feature type="compositionally biased region" description="Basic and acidic residues" evidence="8">
    <location>
        <begin position="76"/>
        <end position="89"/>
    </location>
</feature>
<dbReference type="InterPro" id="IPR036058">
    <property type="entry name" value="Kazal_dom_sf"/>
</dbReference>
<dbReference type="GO" id="GO:0043252">
    <property type="term" value="P:sodium-independent organic anion transport"/>
    <property type="evidence" value="ECO:0007669"/>
    <property type="project" value="TreeGrafter"/>
</dbReference>
<dbReference type="Pfam" id="PF07648">
    <property type="entry name" value="Kazal_2"/>
    <property type="match status" value="1"/>
</dbReference>
<evidence type="ECO:0008006" key="14">
    <source>
        <dbReference type="Google" id="ProtNLM"/>
    </source>
</evidence>
<dbReference type="InterPro" id="IPR002350">
    <property type="entry name" value="Kazal_dom"/>
</dbReference>
<keyword evidence="3" id="KW-1003">Cell membrane</keyword>
<evidence type="ECO:0000259" key="10">
    <source>
        <dbReference type="PROSITE" id="PS50850"/>
    </source>
</evidence>
<feature type="transmembrane region" description="Helical" evidence="9">
    <location>
        <begin position="475"/>
        <end position="498"/>
    </location>
</feature>
<proteinExistence type="inferred from homology"/>
<dbReference type="SUPFAM" id="SSF100895">
    <property type="entry name" value="Kazal-type serine protease inhibitors"/>
    <property type="match status" value="1"/>
</dbReference>
<feature type="transmembrane region" description="Helical" evidence="9">
    <location>
        <begin position="754"/>
        <end position="776"/>
    </location>
</feature>
<dbReference type="PROSITE" id="PS50850">
    <property type="entry name" value="MFS"/>
    <property type="match status" value="1"/>
</dbReference>
<dbReference type="GO" id="GO:0015347">
    <property type="term" value="F:sodium-independent organic anion transmembrane transporter activity"/>
    <property type="evidence" value="ECO:0007669"/>
    <property type="project" value="TreeGrafter"/>
</dbReference>
<dbReference type="InterPro" id="IPR020846">
    <property type="entry name" value="MFS_dom"/>
</dbReference>
<feature type="compositionally biased region" description="Polar residues" evidence="8">
    <location>
        <begin position="7"/>
        <end position="16"/>
    </location>
</feature>
<dbReference type="AlphaFoldDB" id="A0AAU9UT67"/>
<comment type="caution">
    <text evidence="12">The sequence shown here is derived from an EMBL/GenBank/DDBJ whole genome shotgun (WGS) entry which is preliminary data.</text>
</comment>
<evidence type="ECO:0000256" key="8">
    <source>
        <dbReference type="SAM" id="MobiDB-lite"/>
    </source>
</evidence>
<feature type="transmembrane region" description="Helical" evidence="9">
    <location>
        <begin position="309"/>
        <end position="336"/>
    </location>
</feature>
<gene>
    <name evidence="12" type="ORF">EEDITHA_LOCUS17010</name>
</gene>
<feature type="compositionally biased region" description="Basic and acidic residues" evidence="8">
    <location>
        <begin position="976"/>
        <end position="985"/>
    </location>
</feature>
<feature type="transmembrane region" description="Helical" evidence="9">
    <location>
        <begin position="700"/>
        <end position="723"/>
    </location>
</feature>
<keyword evidence="4 9" id="KW-0812">Transmembrane</keyword>
<dbReference type="PANTHER" id="PTHR11388">
    <property type="entry name" value="ORGANIC ANION TRANSPORTER"/>
    <property type="match status" value="1"/>
</dbReference>
<feature type="compositionally biased region" description="Polar residues" evidence="8">
    <location>
        <begin position="820"/>
        <end position="832"/>
    </location>
</feature>
<evidence type="ECO:0000256" key="3">
    <source>
        <dbReference type="ARBA" id="ARBA00022475"/>
    </source>
</evidence>
<dbReference type="EMBL" id="CAKOGL010000025">
    <property type="protein sequence ID" value="CAH2102368.1"/>
    <property type="molecule type" value="Genomic_DNA"/>
</dbReference>
<feature type="compositionally biased region" description="Basic and acidic residues" evidence="8">
    <location>
        <begin position="837"/>
        <end position="847"/>
    </location>
</feature>
<feature type="region of interest" description="Disordered" evidence="8">
    <location>
        <begin position="972"/>
        <end position="996"/>
    </location>
</feature>
<keyword evidence="7" id="KW-1015">Disulfide bond</keyword>
<feature type="transmembrane region" description="Helical" evidence="9">
    <location>
        <begin position="356"/>
        <end position="378"/>
    </location>
</feature>
<dbReference type="InterPro" id="IPR036259">
    <property type="entry name" value="MFS_trans_sf"/>
</dbReference>
<keyword evidence="6 9" id="KW-0472">Membrane</keyword>
<accession>A0AAU9UT67</accession>
<dbReference type="PROSITE" id="PS51465">
    <property type="entry name" value="KAZAL_2"/>
    <property type="match status" value="1"/>
</dbReference>
<feature type="region of interest" description="Disordered" evidence="8">
    <location>
        <begin position="41"/>
        <end position="89"/>
    </location>
</feature>
<evidence type="ECO:0000256" key="1">
    <source>
        <dbReference type="ARBA" id="ARBA00004651"/>
    </source>
</evidence>
<dbReference type="GO" id="GO:0016323">
    <property type="term" value="C:basolateral plasma membrane"/>
    <property type="evidence" value="ECO:0007669"/>
    <property type="project" value="TreeGrafter"/>
</dbReference>
<comment type="similarity">
    <text evidence="2">Belongs to the organo anion transporter (TC 2.A.60) family.</text>
</comment>
<feature type="transmembrane region" description="Helical" evidence="9">
    <location>
        <begin position="164"/>
        <end position="184"/>
    </location>
</feature>
<dbReference type="CDD" id="cd17404">
    <property type="entry name" value="MFS_SLCO5_OATP5"/>
    <property type="match status" value="1"/>
</dbReference>
<keyword evidence="13" id="KW-1185">Reference proteome</keyword>
<evidence type="ECO:0000256" key="6">
    <source>
        <dbReference type="ARBA" id="ARBA00023136"/>
    </source>
</evidence>
<comment type="subcellular location">
    <subcellularLocation>
        <location evidence="1">Cell membrane</location>
        <topology evidence="1">Multi-pass membrane protein</topology>
    </subcellularLocation>
</comment>
<feature type="compositionally biased region" description="Basic and acidic residues" evidence="8">
    <location>
        <begin position="868"/>
        <end position="905"/>
    </location>
</feature>
<feature type="transmembrane region" description="Helical" evidence="9">
    <location>
        <begin position="438"/>
        <end position="460"/>
    </location>
</feature>
<evidence type="ECO:0000313" key="12">
    <source>
        <dbReference type="EMBL" id="CAH2102368.1"/>
    </source>
</evidence>
<evidence type="ECO:0000256" key="5">
    <source>
        <dbReference type="ARBA" id="ARBA00022989"/>
    </source>
</evidence>
<sequence length="1024" mass="111808">MAETEKQQSAGGSNAAPQHRKGHRRQESMYAMTGLYAESGCMEGGDAAGPSGPPHPAHQQRESTKCHSRNPSAGICDRDREREREKEKPHQLFPEILDIPHDTRDCGILSWRPLFIQKFSSIKVFVFFLSFLVTLQQALSSGYINSVITTIEKRFEIPSSLSGLIASSYEIGNVITVIFVSYLGSRRHIPVWIAVGAVIMGIGSLVFIVPHFIAEANSEMMANNKSDDNICRLPRALEQDMSGLGRLSQGLPPSNLRPENCIKSSPSTFMPVMVFVVAQLLLGCGGSPLLTLGTTYVDDHVRPESSSMYIGCMYSMAAFGPVLGFLLGAYLLSFHMDSFSGAIISIDPGDHRWVGMWWGGFLLCGLLLILVAIPFFSFPKVLVREKEKIRLVEKAAAASGSSTAKTPPKPQTDIKDTGYGKDIKDIPVSMWRLLKNPVYVVTCLGACMELMIVSGFVVFLPKYLETQFSLGKSQASVFTGSVAIPGACIGIFMGGCLLKRLELRPKGAVQFVLISNTVCLSCYALLFFLGCDNIKMAGTTIPYTNNSNPEPFKVNLTAACNFNCLCTETDMEPVCGNNGLTYFSPCHAGCAAFSSRSNFTNCACVHENSREALGVGVGVGVGSVVSGASASALTAGAAREYSEVTVVPVATAGACNPPCTTIFPFLVLLFFMTFVVAVTQMPLLMIVLRSVSEEERSFALGMQFVIFRLFGYIPAPIVFGNLIDSTCILWKQSCSGEKGGRCLLYDIEQFRYRYVGLCGGIKIVALGIFLADWWLVRRRRHLETTPPLDPHKDIAGSIISLDKLFEELPSADNASGFRSAVTSGPSSATTTPVEPPPADRHLQRSDSQDSQTRPAGRNSRVLVASRHLRNDSKTIQLEDERRASRSDSRRSRDAFPRSASRDLPAHAHSRSASRDLPAHAHSRSASRDLSLEQLRQLAIKSMESLDLTVLPLVRSGDEESKRLIDGGGVLRHRRTGSKDLRPTESKHKRTSSHHITMEPNELSLQIQKGRSVDQLAATPLDPRV</sequence>
<feature type="transmembrane region" description="Helical" evidence="9">
    <location>
        <begin position="191"/>
        <end position="213"/>
    </location>
</feature>
<name>A0AAU9UT67_EUPED</name>
<dbReference type="SUPFAM" id="SSF103473">
    <property type="entry name" value="MFS general substrate transporter"/>
    <property type="match status" value="1"/>
</dbReference>